<sequence length="115" mass="13927">MDYIILIKRAAEWTYKRFESKMMMQKFESTWFAFHEFLEESPKLIAHIFRHRVNPTEQARKFEQEFQLQSGSPSADPPHEMRIHVYDPTADFWKPLTSHWLSFRPDVIGIRNNRV</sequence>
<accession>A0A2A6BP86</accession>
<name>A0A2A6BP86_PRIPA</name>
<protein>
    <submittedName>
        <fullName evidence="1">Uncharacterized protein</fullName>
    </submittedName>
</protein>
<reference evidence="2" key="1">
    <citation type="journal article" date="2008" name="Nat. Genet.">
        <title>The Pristionchus pacificus genome provides a unique perspective on nematode lifestyle and parasitism.</title>
        <authorList>
            <person name="Dieterich C."/>
            <person name="Clifton S.W."/>
            <person name="Schuster L.N."/>
            <person name="Chinwalla A."/>
            <person name="Delehaunty K."/>
            <person name="Dinkelacker I."/>
            <person name="Fulton L."/>
            <person name="Fulton R."/>
            <person name="Godfrey J."/>
            <person name="Minx P."/>
            <person name="Mitreva M."/>
            <person name="Roeseler W."/>
            <person name="Tian H."/>
            <person name="Witte H."/>
            <person name="Yang S.P."/>
            <person name="Wilson R.K."/>
            <person name="Sommer R.J."/>
        </authorList>
    </citation>
    <scope>NUCLEOTIDE SEQUENCE [LARGE SCALE GENOMIC DNA]</scope>
    <source>
        <strain evidence="2">PS312</strain>
    </source>
</reference>
<dbReference type="AlphaFoldDB" id="A0A2A6BP86"/>
<accession>A0A8R1Z527</accession>
<gene>
    <name evidence="1" type="primary">WBGene00282707</name>
</gene>
<reference evidence="1" key="2">
    <citation type="submission" date="2022-06" db="UniProtKB">
        <authorList>
            <consortium name="EnsemblMetazoa"/>
        </authorList>
    </citation>
    <scope>IDENTIFICATION</scope>
    <source>
        <strain evidence="1">PS312</strain>
    </source>
</reference>
<dbReference type="EnsemblMetazoa" id="PPA44338.1">
    <property type="protein sequence ID" value="PPA44338.1"/>
    <property type="gene ID" value="WBGene00282707"/>
</dbReference>
<evidence type="ECO:0000313" key="2">
    <source>
        <dbReference type="Proteomes" id="UP000005239"/>
    </source>
</evidence>
<dbReference type="Proteomes" id="UP000005239">
    <property type="component" value="Unassembled WGS sequence"/>
</dbReference>
<organism evidence="1 2">
    <name type="scientific">Pristionchus pacificus</name>
    <name type="common">Parasitic nematode worm</name>
    <dbReference type="NCBI Taxonomy" id="54126"/>
    <lineage>
        <taxon>Eukaryota</taxon>
        <taxon>Metazoa</taxon>
        <taxon>Ecdysozoa</taxon>
        <taxon>Nematoda</taxon>
        <taxon>Chromadorea</taxon>
        <taxon>Rhabditida</taxon>
        <taxon>Rhabditina</taxon>
        <taxon>Diplogasteromorpha</taxon>
        <taxon>Diplogasteroidea</taxon>
        <taxon>Neodiplogasteridae</taxon>
        <taxon>Pristionchus</taxon>
    </lineage>
</organism>
<keyword evidence="2" id="KW-1185">Reference proteome</keyword>
<proteinExistence type="predicted"/>
<evidence type="ECO:0000313" key="1">
    <source>
        <dbReference type="EnsemblMetazoa" id="PPA44338.1"/>
    </source>
</evidence>